<dbReference type="Proteomes" id="UP001268651">
    <property type="component" value="Unassembled WGS sequence"/>
</dbReference>
<organism evidence="4 5">
    <name type="scientific">Gilvirhabdus luticola</name>
    <dbReference type="NCBI Taxonomy" id="3079858"/>
    <lineage>
        <taxon>Bacteria</taxon>
        <taxon>Pseudomonadati</taxon>
        <taxon>Bacteroidota</taxon>
        <taxon>Flavobacteriia</taxon>
        <taxon>Flavobacteriales</taxon>
        <taxon>Flavobacteriaceae</taxon>
        <taxon>Gilvirhabdus</taxon>
    </lineage>
</organism>
<protein>
    <recommendedName>
        <fullName evidence="6">Peptidase</fullName>
    </recommendedName>
</protein>
<evidence type="ECO:0000259" key="2">
    <source>
        <dbReference type="Pfam" id="PF05299"/>
    </source>
</evidence>
<reference evidence="4 5" key="1">
    <citation type="submission" date="2023-10" db="EMBL/GenBank/DDBJ databases">
        <title>Marimonas sp. nov. isolated from tidal mud flat.</title>
        <authorList>
            <person name="Jaincy N.J."/>
            <person name="Srinivasan S."/>
            <person name="Lee S.-S."/>
        </authorList>
    </citation>
    <scope>NUCLEOTIDE SEQUENCE [LARGE SCALE GENOMIC DNA]</scope>
    <source>
        <strain evidence="4 5">MJ-SS3</strain>
    </source>
</reference>
<accession>A0ABU3U9A9</accession>
<evidence type="ECO:0000256" key="1">
    <source>
        <dbReference type="SAM" id="SignalP"/>
    </source>
</evidence>
<proteinExistence type="predicted"/>
<gene>
    <name evidence="4" type="ORF">RXV94_12075</name>
</gene>
<dbReference type="EMBL" id="JAWHTF010000007">
    <property type="protein sequence ID" value="MDU8886901.1"/>
    <property type="molecule type" value="Genomic_DNA"/>
</dbReference>
<dbReference type="InterPro" id="IPR007963">
    <property type="entry name" value="Peptidase_M61_catalytic"/>
</dbReference>
<keyword evidence="5" id="KW-1185">Reference proteome</keyword>
<evidence type="ECO:0000259" key="3">
    <source>
        <dbReference type="Pfam" id="PF17899"/>
    </source>
</evidence>
<dbReference type="RefSeq" id="WP_316662998.1">
    <property type="nucleotide sequence ID" value="NZ_JAWHTF010000007.1"/>
</dbReference>
<sequence length="513" mass="58799">MKYLFKFWFIAISIVLVSCGSSKNSTVQTHDVFFNVNLLDRSGDTFKVIVLPPSLTDSNSIYQFASTAPGTYAVMDIGRFVRSFKAFDSKGNEIETKKISINQYELTSPESIAKIEYHIAETWDTPVTENKLYLMCGTSIEDDHSLINGQGVFGYFKGKQANPIKIKIDYPEQWLVGTALDRTNNGIYLAEDYDHVVDSPILLGDLTKASMDVQGTTIDIFTYSKTGLVKSNQILDSMRDMLLSASGFLNGLPVNRYTFLYHFEDLTQGAWEHSYSSEYVYREAPWEYLEKNLLDVAAHEFFHIVTPLNIHSEVVEQFNFMTPVTSDHLWLYEGTTEWAAHMMLFRSRLKSTEDYLNTLRQKIIINNNYFNPNISLVELARTSYTPEGHKQYANIYMKGALVAGLLDIRLLELSNGERGLADVINELAKEYGPNRPFNENTFFDDFADETHPEISDFFDKYVKASEPLPFKEYYEKLGIYFDEATSTFSLMENPTDAQLDLRNKWMKQIVIKS</sequence>
<dbReference type="PROSITE" id="PS51257">
    <property type="entry name" value="PROKAR_LIPOPROTEIN"/>
    <property type="match status" value="1"/>
</dbReference>
<feature type="signal peptide" evidence="1">
    <location>
        <begin position="1"/>
        <end position="23"/>
    </location>
</feature>
<dbReference type="Gene3D" id="2.60.40.3650">
    <property type="match status" value="1"/>
</dbReference>
<dbReference type="InterPro" id="IPR027268">
    <property type="entry name" value="Peptidase_M4/M1_CTD_sf"/>
</dbReference>
<dbReference type="Pfam" id="PF17899">
    <property type="entry name" value="Peptidase_M61_N"/>
    <property type="match status" value="1"/>
</dbReference>
<feature type="domain" description="Peptidase M61 N-terminal" evidence="3">
    <location>
        <begin position="35"/>
        <end position="205"/>
    </location>
</feature>
<dbReference type="Gene3D" id="1.10.390.10">
    <property type="entry name" value="Neutral Protease Domain 2"/>
    <property type="match status" value="1"/>
</dbReference>
<dbReference type="SUPFAM" id="SSF55486">
    <property type="entry name" value="Metalloproteases ('zincins'), catalytic domain"/>
    <property type="match status" value="1"/>
</dbReference>
<dbReference type="InterPro" id="IPR040756">
    <property type="entry name" value="Peptidase_M61_N"/>
</dbReference>
<evidence type="ECO:0000313" key="5">
    <source>
        <dbReference type="Proteomes" id="UP001268651"/>
    </source>
</evidence>
<evidence type="ECO:0008006" key="6">
    <source>
        <dbReference type="Google" id="ProtNLM"/>
    </source>
</evidence>
<feature type="domain" description="Peptidase M61 catalytic" evidence="2">
    <location>
        <begin position="293"/>
        <end position="402"/>
    </location>
</feature>
<dbReference type="Pfam" id="PF05299">
    <property type="entry name" value="Peptidase_M61"/>
    <property type="match status" value="1"/>
</dbReference>
<comment type="caution">
    <text evidence="4">The sequence shown here is derived from an EMBL/GenBank/DDBJ whole genome shotgun (WGS) entry which is preliminary data.</text>
</comment>
<evidence type="ECO:0000313" key="4">
    <source>
        <dbReference type="EMBL" id="MDU8886901.1"/>
    </source>
</evidence>
<feature type="chain" id="PRO_5047140599" description="Peptidase" evidence="1">
    <location>
        <begin position="24"/>
        <end position="513"/>
    </location>
</feature>
<name>A0ABU3U9A9_9FLAO</name>
<keyword evidence="1" id="KW-0732">Signal</keyword>